<dbReference type="InterPro" id="IPR036291">
    <property type="entry name" value="NAD(P)-bd_dom_sf"/>
</dbReference>
<dbReference type="InterPro" id="IPR002347">
    <property type="entry name" value="SDR_fam"/>
</dbReference>
<dbReference type="AlphaFoldDB" id="A0A0K8RDL4"/>
<accession>A0A0K8RDL4</accession>
<reference evidence="1" key="1">
    <citation type="submission" date="2012-12" db="EMBL/GenBank/DDBJ databases">
        <title>Identification and characterization of a phenylalanine ammonia-lyase gene family in Isatis indigotica Fort.</title>
        <authorList>
            <person name="Liu Q."/>
            <person name="Chen J."/>
            <person name="Zhou X."/>
            <person name="Di P."/>
            <person name="Xiao Y."/>
            <person name="Xuan H."/>
            <person name="Zhang L."/>
            <person name="Chen W."/>
        </authorList>
    </citation>
    <scope>NUCLEOTIDE SEQUENCE</scope>
    <source>
        <tissue evidence="1">Salivary gland</tissue>
    </source>
</reference>
<sequence length="97" mass="10412">MAAAQAVAKGLPVVHDHQKHVALPVDVVDSSSVRLIFAAIQEVYGKAASILVNCAGTGAVFTSITETSEYTFDRTLSVNLKVINARTLCIQSYRSYI</sequence>
<dbReference type="SUPFAM" id="SSF51735">
    <property type="entry name" value="NAD(P)-binding Rossmann-fold domains"/>
    <property type="match status" value="1"/>
</dbReference>
<name>A0A0K8RDL4_IXORI</name>
<proteinExistence type="evidence at transcript level"/>
<dbReference type="Gene3D" id="3.40.50.720">
    <property type="entry name" value="NAD(P)-binding Rossmann-like Domain"/>
    <property type="match status" value="1"/>
</dbReference>
<organism evidence="1">
    <name type="scientific">Ixodes ricinus</name>
    <name type="common">Common tick</name>
    <name type="synonym">Acarus ricinus</name>
    <dbReference type="NCBI Taxonomy" id="34613"/>
    <lineage>
        <taxon>Eukaryota</taxon>
        <taxon>Metazoa</taxon>
        <taxon>Ecdysozoa</taxon>
        <taxon>Arthropoda</taxon>
        <taxon>Chelicerata</taxon>
        <taxon>Arachnida</taxon>
        <taxon>Acari</taxon>
        <taxon>Parasitiformes</taxon>
        <taxon>Ixodida</taxon>
        <taxon>Ixodoidea</taxon>
        <taxon>Ixodidae</taxon>
        <taxon>Ixodinae</taxon>
        <taxon>Ixodes</taxon>
    </lineage>
</organism>
<protein>
    <submittedName>
        <fullName evidence="1">Putative short chain alcohol dehydrogenase</fullName>
    </submittedName>
</protein>
<evidence type="ECO:0000313" key="1">
    <source>
        <dbReference type="EMBL" id="JAA69151.1"/>
    </source>
</evidence>
<dbReference type="Pfam" id="PF13561">
    <property type="entry name" value="adh_short_C2"/>
    <property type="match status" value="1"/>
</dbReference>
<dbReference type="EMBL" id="GADI01004657">
    <property type="protein sequence ID" value="JAA69151.1"/>
    <property type="molecule type" value="mRNA"/>
</dbReference>